<protein>
    <submittedName>
        <fullName evidence="1">Uncharacterized protein</fullName>
    </submittedName>
</protein>
<name>A0A9J6FKQ9_HAELO</name>
<sequence length="175" mass="19261">MSSKSRTVANGNLYKFRSSQSALSTGCVKTTTCGRIGRVPVCATRWFGTQRNWADTAAGHSSKVPVATAFPAILESSPPPDEPVLRRALWPHRSRLRTPSRHITRARPGRQGKYKPLGLGVSCQPDCLIRSLSVAAGPQLPSFPPFVLVSLRTFFSRMYFRTPGRRSFVSMSIPT</sequence>
<dbReference type="AlphaFoldDB" id="A0A9J6FKQ9"/>
<accession>A0A9J6FKQ9</accession>
<dbReference type="VEuPathDB" id="VectorBase:HLOH_048165"/>
<comment type="caution">
    <text evidence="1">The sequence shown here is derived from an EMBL/GenBank/DDBJ whole genome shotgun (WGS) entry which is preliminary data.</text>
</comment>
<organism evidence="1 2">
    <name type="scientific">Haemaphysalis longicornis</name>
    <name type="common">Bush tick</name>
    <dbReference type="NCBI Taxonomy" id="44386"/>
    <lineage>
        <taxon>Eukaryota</taxon>
        <taxon>Metazoa</taxon>
        <taxon>Ecdysozoa</taxon>
        <taxon>Arthropoda</taxon>
        <taxon>Chelicerata</taxon>
        <taxon>Arachnida</taxon>
        <taxon>Acari</taxon>
        <taxon>Parasitiformes</taxon>
        <taxon>Ixodida</taxon>
        <taxon>Ixodoidea</taxon>
        <taxon>Ixodidae</taxon>
        <taxon>Haemaphysalinae</taxon>
        <taxon>Haemaphysalis</taxon>
    </lineage>
</organism>
<keyword evidence="2" id="KW-1185">Reference proteome</keyword>
<proteinExistence type="predicted"/>
<evidence type="ECO:0000313" key="2">
    <source>
        <dbReference type="Proteomes" id="UP000821853"/>
    </source>
</evidence>
<reference evidence="1 2" key="1">
    <citation type="journal article" date="2020" name="Cell">
        <title>Large-Scale Comparative Analyses of Tick Genomes Elucidate Their Genetic Diversity and Vector Capacities.</title>
        <authorList>
            <consortium name="Tick Genome and Microbiome Consortium (TIGMIC)"/>
            <person name="Jia N."/>
            <person name="Wang J."/>
            <person name="Shi W."/>
            <person name="Du L."/>
            <person name="Sun Y."/>
            <person name="Zhan W."/>
            <person name="Jiang J.F."/>
            <person name="Wang Q."/>
            <person name="Zhang B."/>
            <person name="Ji P."/>
            <person name="Bell-Sakyi L."/>
            <person name="Cui X.M."/>
            <person name="Yuan T.T."/>
            <person name="Jiang B.G."/>
            <person name="Yang W.F."/>
            <person name="Lam T.T."/>
            <person name="Chang Q.C."/>
            <person name="Ding S.J."/>
            <person name="Wang X.J."/>
            <person name="Zhu J.G."/>
            <person name="Ruan X.D."/>
            <person name="Zhao L."/>
            <person name="Wei J.T."/>
            <person name="Ye R.Z."/>
            <person name="Que T.C."/>
            <person name="Du C.H."/>
            <person name="Zhou Y.H."/>
            <person name="Cheng J.X."/>
            <person name="Dai P.F."/>
            <person name="Guo W.B."/>
            <person name="Han X.H."/>
            <person name="Huang E.J."/>
            <person name="Li L.F."/>
            <person name="Wei W."/>
            <person name="Gao Y.C."/>
            <person name="Liu J.Z."/>
            <person name="Shao H.Z."/>
            <person name="Wang X."/>
            <person name="Wang C.C."/>
            <person name="Yang T.C."/>
            <person name="Huo Q.B."/>
            <person name="Li W."/>
            <person name="Chen H.Y."/>
            <person name="Chen S.E."/>
            <person name="Zhou L.G."/>
            <person name="Ni X.B."/>
            <person name="Tian J.H."/>
            <person name="Sheng Y."/>
            <person name="Liu T."/>
            <person name="Pan Y.S."/>
            <person name="Xia L.Y."/>
            <person name="Li J."/>
            <person name="Zhao F."/>
            <person name="Cao W.C."/>
        </authorList>
    </citation>
    <scope>NUCLEOTIDE SEQUENCE [LARGE SCALE GENOMIC DNA]</scope>
    <source>
        <strain evidence="1">HaeL-2018</strain>
    </source>
</reference>
<dbReference type="Proteomes" id="UP000821853">
    <property type="component" value="Chromosome 1"/>
</dbReference>
<dbReference type="EMBL" id="JABSTR010000001">
    <property type="protein sequence ID" value="KAH9362580.1"/>
    <property type="molecule type" value="Genomic_DNA"/>
</dbReference>
<gene>
    <name evidence="1" type="ORF">HPB48_015506</name>
</gene>
<evidence type="ECO:0000313" key="1">
    <source>
        <dbReference type="EMBL" id="KAH9362580.1"/>
    </source>
</evidence>